<dbReference type="AlphaFoldDB" id="M5RNW4"/>
<keyword evidence="2" id="KW-1185">Reference proteome</keyword>
<reference evidence="1 2" key="1">
    <citation type="journal article" date="2013" name="Mar. Genomics">
        <title>Expression of sulfatases in Rhodopirellula baltica and the diversity of sulfatases in the genus Rhodopirellula.</title>
        <authorList>
            <person name="Wegner C.E."/>
            <person name="Richter-Heitmann T."/>
            <person name="Klindworth A."/>
            <person name="Klockow C."/>
            <person name="Richter M."/>
            <person name="Achstetter T."/>
            <person name="Glockner F.O."/>
            <person name="Harder J."/>
        </authorList>
    </citation>
    <scope>NUCLEOTIDE SEQUENCE [LARGE SCALE GENOMIC DNA]</scope>
    <source>
        <strain evidence="1 2">SM1</strain>
    </source>
</reference>
<accession>M5RNW4</accession>
<gene>
    <name evidence="1" type="ORF">RMSM_07400</name>
</gene>
<protein>
    <submittedName>
        <fullName evidence="1">Uncharacterized protein</fullName>
    </submittedName>
</protein>
<dbReference type="EMBL" id="ANOG01001057">
    <property type="protein sequence ID" value="EMI15664.1"/>
    <property type="molecule type" value="Genomic_DNA"/>
</dbReference>
<proteinExistence type="predicted"/>
<sequence length="60" mass="6567">MPSAGKSQSAIASSAFHFATMPNTVGSRDYNEGQIEITHRFIRKIVTLRPRDCLFGAAVL</sequence>
<dbReference type="PATRIC" id="fig|1265738.3.peg.7381"/>
<evidence type="ECO:0000313" key="2">
    <source>
        <dbReference type="Proteomes" id="UP000011991"/>
    </source>
</evidence>
<evidence type="ECO:0000313" key="1">
    <source>
        <dbReference type="EMBL" id="EMI15664.1"/>
    </source>
</evidence>
<dbReference type="Proteomes" id="UP000011991">
    <property type="component" value="Unassembled WGS sequence"/>
</dbReference>
<name>M5RNW4_9BACT</name>
<comment type="caution">
    <text evidence="1">The sequence shown here is derived from an EMBL/GenBank/DDBJ whole genome shotgun (WGS) entry which is preliminary data.</text>
</comment>
<organism evidence="1 2">
    <name type="scientific">Rhodopirellula maiorica SM1</name>
    <dbReference type="NCBI Taxonomy" id="1265738"/>
    <lineage>
        <taxon>Bacteria</taxon>
        <taxon>Pseudomonadati</taxon>
        <taxon>Planctomycetota</taxon>
        <taxon>Planctomycetia</taxon>
        <taxon>Pirellulales</taxon>
        <taxon>Pirellulaceae</taxon>
        <taxon>Novipirellula</taxon>
    </lineage>
</organism>